<dbReference type="Proteomes" id="UP000220828">
    <property type="component" value="Unassembled WGS sequence"/>
</dbReference>
<dbReference type="AlphaFoldDB" id="A0A2H3KP15"/>
<evidence type="ECO:0000313" key="2">
    <source>
        <dbReference type="Proteomes" id="UP000220828"/>
    </source>
</evidence>
<protein>
    <submittedName>
        <fullName evidence="1">Uncharacterized protein</fullName>
    </submittedName>
</protein>
<evidence type="ECO:0000313" key="1">
    <source>
        <dbReference type="EMBL" id="PDS25549.1"/>
    </source>
</evidence>
<reference evidence="1 2" key="1">
    <citation type="submission" date="2017-09" db="EMBL/GenBank/DDBJ databases">
        <title>Whole genomes of Flavobacteriaceae.</title>
        <authorList>
            <person name="Stine C."/>
            <person name="Li C."/>
            <person name="Tadesse D."/>
        </authorList>
    </citation>
    <scope>NUCLEOTIDE SEQUENCE [LARGE SCALE GENOMIC DNA]</scope>
    <source>
        <strain evidence="1 2">ATCC 35036</strain>
    </source>
</reference>
<accession>A0A2H3KP15</accession>
<name>A0A2H3KP15_9FLAO</name>
<organism evidence="1 2">
    <name type="scientific">Flavobacterium branchiophilum</name>
    <dbReference type="NCBI Taxonomy" id="55197"/>
    <lineage>
        <taxon>Bacteria</taxon>
        <taxon>Pseudomonadati</taxon>
        <taxon>Bacteroidota</taxon>
        <taxon>Flavobacteriia</taxon>
        <taxon>Flavobacteriales</taxon>
        <taxon>Flavobacteriaceae</taxon>
        <taxon>Flavobacterium</taxon>
    </lineage>
</organism>
<dbReference type="RefSeq" id="WP_097553680.1">
    <property type="nucleotide sequence ID" value="NZ_PCMW01000027.1"/>
</dbReference>
<dbReference type="EMBL" id="PCMW01000027">
    <property type="protein sequence ID" value="PDS25549.1"/>
    <property type="molecule type" value="Genomic_DNA"/>
</dbReference>
<comment type="caution">
    <text evidence="1">The sequence shown here is derived from an EMBL/GenBank/DDBJ whole genome shotgun (WGS) entry which is preliminary data.</text>
</comment>
<proteinExistence type="predicted"/>
<gene>
    <name evidence="1" type="ORF">B0A77_04445</name>
</gene>
<sequence length="109" mass="11657">MKYTDITGNVFGIDDIIIGAISSIATSLNQGVGYENAGWHGLGGCGATNKTGMIIFGTVMGAAGASLTGGNFYLIDNCFHRYSMNLRFGRCRNWVVCKCFESCDASHNE</sequence>